<feature type="region of interest" description="Disordered" evidence="1">
    <location>
        <begin position="164"/>
        <end position="199"/>
    </location>
</feature>
<evidence type="ECO:0000313" key="3">
    <source>
        <dbReference type="EMBL" id="KAH7093053.1"/>
    </source>
</evidence>
<dbReference type="InterPro" id="IPR018961">
    <property type="entry name" value="DnaJ_homolog_subfam-C_membr-28"/>
</dbReference>
<protein>
    <recommendedName>
        <fullName evidence="2">DnaJ homologue subfamily C member 28 conserved domain-containing protein</fullName>
    </recommendedName>
</protein>
<name>A0A8K0RDU2_9PLEO</name>
<reference evidence="3" key="1">
    <citation type="journal article" date="2021" name="Nat. Commun.">
        <title>Genetic determinants of endophytism in the Arabidopsis root mycobiome.</title>
        <authorList>
            <person name="Mesny F."/>
            <person name="Miyauchi S."/>
            <person name="Thiergart T."/>
            <person name="Pickel B."/>
            <person name="Atanasova L."/>
            <person name="Karlsson M."/>
            <person name="Huettel B."/>
            <person name="Barry K.W."/>
            <person name="Haridas S."/>
            <person name="Chen C."/>
            <person name="Bauer D."/>
            <person name="Andreopoulos W."/>
            <person name="Pangilinan J."/>
            <person name="LaButti K."/>
            <person name="Riley R."/>
            <person name="Lipzen A."/>
            <person name="Clum A."/>
            <person name="Drula E."/>
            <person name="Henrissat B."/>
            <person name="Kohler A."/>
            <person name="Grigoriev I.V."/>
            <person name="Martin F.M."/>
            <person name="Hacquard S."/>
        </authorList>
    </citation>
    <scope>NUCLEOTIDE SEQUENCE</scope>
    <source>
        <strain evidence="3">MPI-SDFR-AT-0120</strain>
    </source>
</reference>
<gene>
    <name evidence="3" type="ORF">FB567DRAFT_161966</name>
</gene>
<proteinExistence type="predicted"/>
<feature type="region of interest" description="Disordered" evidence="1">
    <location>
        <begin position="44"/>
        <end position="73"/>
    </location>
</feature>
<dbReference type="AlphaFoldDB" id="A0A8K0RDU2"/>
<feature type="compositionally biased region" description="Basic and acidic residues" evidence="1">
    <location>
        <begin position="184"/>
        <end position="199"/>
    </location>
</feature>
<keyword evidence="4" id="KW-1185">Reference proteome</keyword>
<comment type="caution">
    <text evidence="3">The sequence shown here is derived from an EMBL/GenBank/DDBJ whole genome shotgun (WGS) entry which is preliminary data.</text>
</comment>
<evidence type="ECO:0000313" key="4">
    <source>
        <dbReference type="Proteomes" id="UP000813461"/>
    </source>
</evidence>
<dbReference type="Pfam" id="PF09350">
    <property type="entry name" value="DJC28_CD"/>
    <property type="match status" value="1"/>
</dbReference>
<accession>A0A8K0RDU2</accession>
<feature type="domain" description="DnaJ homologue subfamily C member 28 conserved" evidence="2">
    <location>
        <begin position="251"/>
        <end position="322"/>
    </location>
</feature>
<dbReference type="Proteomes" id="UP000813461">
    <property type="component" value="Unassembled WGS sequence"/>
</dbReference>
<dbReference type="EMBL" id="JAGMVJ010000002">
    <property type="protein sequence ID" value="KAH7093053.1"/>
    <property type="molecule type" value="Genomic_DNA"/>
</dbReference>
<sequence length="584" mass="65281">MTPSIAPRSYTCARCLRAQQRRNLPVSLRTRYFSTTRYAFSGAKLKESQDGTDEAISRNKSEQRSVDGKDEEEGAFTRRMRQMSEEALESGGHGARKAVEEAGFSADLKAQLEQRIAAANLRSSEAALPASASRHTRELATSEAWTGTETIHDASLRMLNDAHKPMRLGRPPRPPGVQMPKSIDTGRNRSKEQRGIRLANARDRSGIYHSVKSDEDMDAEDRAKHLQELKDRFDPHARVMVPADIQGLASLANKRIEDAIARGQFKNIPRGKGTNVERDHNASSPFIDTTEYFMNKIIQKQEIVPPWIEKQQELTSAASKFRSRLRAEWKRHAARMIASKGGSLLDQVRRAEAYAKAELISNPLKRKTETLTAVDKDGHISQISLSGGLKVSPSSEPDDIPVVTEEIVAQKVTLKPTPEAIMESSATPQVEAISTQTMEIPVTPPTPTPAPSTPVPPAPFPFRDPDWERIETPYWTVAIADLNSKCRSYNLQAPELAKRPYFNLQRELNSCFADIAPQIAQAILDRARAPPKKMEGFGQAMGEKSVFDSLVGGPVRIRDERKTKQYGFRQFWNDLWAEKPKSSY</sequence>
<organism evidence="3 4">
    <name type="scientific">Paraphoma chrysanthemicola</name>
    <dbReference type="NCBI Taxonomy" id="798071"/>
    <lineage>
        <taxon>Eukaryota</taxon>
        <taxon>Fungi</taxon>
        <taxon>Dikarya</taxon>
        <taxon>Ascomycota</taxon>
        <taxon>Pezizomycotina</taxon>
        <taxon>Dothideomycetes</taxon>
        <taxon>Pleosporomycetidae</taxon>
        <taxon>Pleosporales</taxon>
        <taxon>Pleosporineae</taxon>
        <taxon>Phaeosphaeriaceae</taxon>
        <taxon>Paraphoma</taxon>
    </lineage>
</organism>
<evidence type="ECO:0000259" key="2">
    <source>
        <dbReference type="Pfam" id="PF09350"/>
    </source>
</evidence>
<dbReference type="OrthoDB" id="1922282at2759"/>
<dbReference type="PANTHER" id="PTHR39394:SF1">
    <property type="entry name" value="DNAJ HOMOLOGUE SUBFAMILY C MEMBER 28 CONSERVED DOMAIN-CONTAINING PROTEIN"/>
    <property type="match status" value="1"/>
</dbReference>
<evidence type="ECO:0000256" key="1">
    <source>
        <dbReference type="SAM" id="MobiDB-lite"/>
    </source>
</evidence>
<feature type="compositionally biased region" description="Basic and acidic residues" evidence="1">
    <location>
        <begin position="44"/>
        <end position="68"/>
    </location>
</feature>
<dbReference type="PANTHER" id="PTHR39394">
    <property type="entry name" value="YALI0E31793P"/>
    <property type="match status" value="1"/>
</dbReference>